<dbReference type="PRINTS" id="PR00318">
    <property type="entry name" value="GPROTEINA"/>
</dbReference>
<dbReference type="OrthoDB" id="5817230at2759"/>
<reference evidence="12" key="1">
    <citation type="submission" date="2021-02" db="EMBL/GenBank/DDBJ databases">
        <authorList>
            <person name="Nowell W R."/>
        </authorList>
    </citation>
    <scope>NUCLEOTIDE SEQUENCE</scope>
</reference>
<dbReference type="Pfam" id="PF00503">
    <property type="entry name" value="G-alpha"/>
    <property type="match status" value="1"/>
</dbReference>
<dbReference type="GO" id="GO:0005737">
    <property type="term" value="C:cytoplasm"/>
    <property type="evidence" value="ECO:0007669"/>
    <property type="project" value="TreeGrafter"/>
</dbReference>
<dbReference type="GO" id="GO:0005525">
    <property type="term" value="F:GTP binding"/>
    <property type="evidence" value="ECO:0007669"/>
    <property type="project" value="UniProtKB-KW"/>
</dbReference>
<dbReference type="GO" id="GO:0031683">
    <property type="term" value="F:G-protein beta/gamma-subunit complex binding"/>
    <property type="evidence" value="ECO:0007669"/>
    <property type="project" value="InterPro"/>
</dbReference>
<dbReference type="InterPro" id="IPR001019">
    <property type="entry name" value="Gprotein_alpha_su"/>
</dbReference>
<dbReference type="PROSITE" id="PS51882">
    <property type="entry name" value="G_ALPHA"/>
    <property type="match status" value="1"/>
</dbReference>
<evidence type="ECO:0000256" key="1">
    <source>
        <dbReference type="ARBA" id="ARBA00011356"/>
    </source>
</evidence>
<dbReference type="InterPro" id="IPR027417">
    <property type="entry name" value="P-loop_NTPase"/>
</dbReference>
<feature type="binding site" evidence="9">
    <location>
        <position position="339"/>
    </location>
    <ligand>
        <name>GTP</name>
        <dbReference type="ChEBI" id="CHEBI:37565"/>
    </ligand>
</feature>
<feature type="binding site" evidence="9">
    <location>
        <begin position="189"/>
        <end position="195"/>
    </location>
    <ligand>
        <name>GTP</name>
        <dbReference type="ChEBI" id="CHEBI:37565"/>
    </ligand>
</feature>
<keyword evidence="2 10" id="KW-0479">Metal-binding</keyword>
<keyword evidence="3 9" id="KW-0547">Nucleotide-binding</keyword>
<comment type="function">
    <text evidence="8">Guanine nucleotide-binding proteins (G proteins) are involved as modulators or transducers in various transmembrane signaling systems. The G(o) protein function is not clear.</text>
</comment>
<comment type="caution">
    <text evidence="12">The sequence shown here is derived from an EMBL/GenBank/DDBJ whole genome shotgun (WGS) entry which is preliminary data.</text>
</comment>
<dbReference type="PANTHER" id="PTHR10218">
    <property type="entry name" value="GTP-BINDING PROTEIN ALPHA SUBUNIT"/>
    <property type="match status" value="1"/>
</dbReference>
<dbReference type="EMBL" id="CAJNOJ010000434">
    <property type="protein sequence ID" value="CAF1446916.1"/>
    <property type="molecule type" value="Genomic_DNA"/>
</dbReference>
<feature type="binding site" evidence="9">
    <location>
        <begin position="56"/>
        <end position="61"/>
    </location>
    <ligand>
        <name>GTP</name>
        <dbReference type="ChEBI" id="CHEBI:37565"/>
    </ligand>
</feature>
<dbReference type="FunFam" id="1.10.400.10:FF:000001">
    <property type="entry name" value="Guanine nucleotide-binding protein G(I) subunit alpha"/>
    <property type="match status" value="1"/>
</dbReference>
<evidence type="ECO:0000256" key="3">
    <source>
        <dbReference type="ARBA" id="ARBA00022741"/>
    </source>
</evidence>
<dbReference type="FunFam" id="3.40.50.300:FF:000720">
    <property type="entry name" value="Guanine nucleotide-binding protein G(k) subunit alpha"/>
    <property type="match status" value="1"/>
</dbReference>
<evidence type="ECO:0000256" key="5">
    <source>
        <dbReference type="ARBA" id="ARBA00023134"/>
    </source>
</evidence>
<evidence type="ECO:0000313" key="12">
    <source>
        <dbReference type="EMBL" id="CAF1448298.1"/>
    </source>
</evidence>
<feature type="binding site" evidence="10">
    <location>
        <position position="60"/>
    </location>
    <ligand>
        <name>Mg(2+)</name>
        <dbReference type="ChEBI" id="CHEBI:18420"/>
    </ligand>
</feature>
<evidence type="ECO:0008006" key="14">
    <source>
        <dbReference type="Google" id="ProtNLM"/>
    </source>
</evidence>
<dbReference type="GO" id="GO:0007188">
    <property type="term" value="P:adenylate cyclase-modulating G protein-coupled receptor signaling pathway"/>
    <property type="evidence" value="ECO:0007669"/>
    <property type="project" value="InterPro"/>
</dbReference>
<dbReference type="SMART" id="SM00275">
    <property type="entry name" value="G_alpha"/>
    <property type="match status" value="1"/>
</dbReference>
<dbReference type="FunFam" id="3.40.50.300:FF:002307">
    <property type="entry name" value="Guanine nucleotide-binding protein G(k) subunit alpha"/>
    <property type="match status" value="1"/>
</dbReference>
<dbReference type="GO" id="GO:0005834">
    <property type="term" value="C:heterotrimeric G-protein complex"/>
    <property type="evidence" value="ECO:0007669"/>
    <property type="project" value="TreeGrafter"/>
</dbReference>
<feature type="binding site" evidence="10">
    <location>
        <position position="195"/>
    </location>
    <ligand>
        <name>Mg(2+)</name>
        <dbReference type="ChEBI" id="CHEBI:18420"/>
    </ligand>
</feature>
<evidence type="ECO:0000313" key="13">
    <source>
        <dbReference type="Proteomes" id="UP000663852"/>
    </source>
</evidence>
<accession>A0A815PFQ7</accession>
<dbReference type="CDD" id="cd00066">
    <property type="entry name" value="G-alpha"/>
    <property type="match status" value="1"/>
</dbReference>
<organism evidence="12 13">
    <name type="scientific">Adineta ricciae</name>
    <name type="common">Rotifer</name>
    <dbReference type="NCBI Taxonomy" id="249248"/>
    <lineage>
        <taxon>Eukaryota</taxon>
        <taxon>Metazoa</taxon>
        <taxon>Spiralia</taxon>
        <taxon>Gnathifera</taxon>
        <taxon>Rotifera</taxon>
        <taxon>Eurotatoria</taxon>
        <taxon>Bdelloidea</taxon>
        <taxon>Adinetida</taxon>
        <taxon>Adinetidae</taxon>
        <taxon>Adineta</taxon>
    </lineage>
</organism>
<feature type="binding site" evidence="9">
    <location>
        <begin position="164"/>
        <end position="165"/>
    </location>
    <ligand>
        <name>GTP</name>
        <dbReference type="ChEBI" id="CHEBI:37565"/>
    </ligand>
</feature>
<name>A0A815PFQ7_ADIRI</name>
<dbReference type="AlphaFoldDB" id="A0A815PFQ7"/>
<keyword evidence="4 10" id="KW-0460">Magnesium</keyword>
<evidence type="ECO:0000256" key="7">
    <source>
        <dbReference type="ARBA" id="ARBA00023288"/>
    </source>
</evidence>
<evidence type="ECO:0000256" key="2">
    <source>
        <dbReference type="ARBA" id="ARBA00022723"/>
    </source>
</evidence>
<feature type="binding site" evidence="9">
    <location>
        <begin position="214"/>
        <end position="218"/>
    </location>
    <ligand>
        <name>GTP</name>
        <dbReference type="ChEBI" id="CHEBI:37565"/>
    </ligand>
</feature>
<evidence type="ECO:0000256" key="6">
    <source>
        <dbReference type="ARBA" id="ARBA00023224"/>
    </source>
</evidence>
<sequence length="367" mass="42208">MLRKKLLPSKMGLCASGMSSEEREAMERSKALDKQLKEDAERAAKDVKLLLLGAGESGKSTILKQMKIIHMDGYSKEDFEQYREVVYSNTIQSLATIIRAMETLNIQFGSTDRERDAAMVLDKISRMADTEPFESELLDAMKKLWNDNGVQTCFNRSNEYQLNDSAKYFLDKLDEIGSPNYLPSTQDILRTRVKTTGIVEINFTFKDLNFRVFDVGGQRSERKKWIHCFEDVTAIIFIVALSEYDQVLVEDETTNRMHESLRLFDSICNNKWFVNTSIILFLNKKDLFAEKIPRSSLVKCFPEYQGKDEYTEASEYIQAQFVAQNKSEQKEIYCHLTCATDTQNVQFVFDAVTDVIITNNLRASGLY</sequence>
<keyword evidence="6" id="KW-0807">Transducer</keyword>
<dbReference type="InterPro" id="IPR001408">
    <property type="entry name" value="Gprotein_alpha_I"/>
</dbReference>
<keyword evidence="7" id="KW-0449">Lipoprotein</keyword>
<dbReference type="GO" id="GO:0003924">
    <property type="term" value="F:GTPase activity"/>
    <property type="evidence" value="ECO:0007669"/>
    <property type="project" value="InterPro"/>
</dbReference>
<dbReference type="GO" id="GO:0001664">
    <property type="term" value="F:G protein-coupled receptor binding"/>
    <property type="evidence" value="ECO:0007669"/>
    <property type="project" value="TreeGrafter"/>
</dbReference>
<dbReference type="EMBL" id="CAJNOJ010000438">
    <property type="protein sequence ID" value="CAF1448298.1"/>
    <property type="molecule type" value="Genomic_DNA"/>
</dbReference>
<evidence type="ECO:0000256" key="9">
    <source>
        <dbReference type="PIRSR" id="PIRSR601019-1"/>
    </source>
</evidence>
<evidence type="ECO:0000313" key="11">
    <source>
        <dbReference type="EMBL" id="CAF1446916.1"/>
    </source>
</evidence>
<dbReference type="PRINTS" id="PR00441">
    <property type="entry name" value="GPROTEINAI"/>
</dbReference>
<comment type="subunit">
    <text evidence="1">G proteins are composed of 3 units; alpha, beta and gamma. The alpha chain contains the guanine nucleotide binding site.</text>
</comment>
<dbReference type="Proteomes" id="UP000663852">
    <property type="component" value="Unassembled WGS sequence"/>
</dbReference>
<keyword evidence="5 9" id="KW-0342">GTP-binding</keyword>
<protein>
    <recommendedName>
        <fullName evidence="14">Guanine nucleotide-binding protein G(O) subunit alpha</fullName>
    </recommendedName>
</protein>
<dbReference type="InterPro" id="IPR011025">
    <property type="entry name" value="GproteinA_insert"/>
</dbReference>
<dbReference type="Gene3D" id="1.10.400.10">
    <property type="entry name" value="GI Alpha 1, domain 2-like"/>
    <property type="match status" value="1"/>
</dbReference>
<evidence type="ECO:0000256" key="4">
    <source>
        <dbReference type="ARBA" id="ARBA00022842"/>
    </source>
</evidence>
<dbReference type="SUPFAM" id="SSF47895">
    <property type="entry name" value="Transducin (alpha subunit), insertion domain"/>
    <property type="match status" value="1"/>
</dbReference>
<proteinExistence type="predicted"/>
<evidence type="ECO:0000256" key="10">
    <source>
        <dbReference type="PIRSR" id="PIRSR601019-2"/>
    </source>
</evidence>
<dbReference type="PANTHER" id="PTHR10218:SF243">
    <property type="entry name" value="GUANINE NUCLEOTIDE-BINDING PROTEIN ALPHA-7 SUBUNIT"/>
    <property type="match status" value="1"/>
</dbReference>
<dbReference type="GO" id="GO:0046872">
    <property type="term" value="F:metal ion binding"/>
    <property type="evidence" value="ECO:0007669"/>
    <property type="project" value="UniProtKB-KW"/>
</dbReference>
<dbReference type="SUPFAM" id="SSF52540">
    <property type="entry name" value="P-loop containing nucleoside triphosphate hydrolases"/>
    <property type="match status" value="1"/>
</dbReference>
<dbReference type="Gene3D" id="3.40.50.300">
    <property type="entry name" value="P-loop containing nucleotide triphosphate hydrolases"/>
    <property type="match status" value="1"/>
</dbReference>
<gene>
    <name evidence="11" type="ORF">EDS130_LOCUS39268</name>
    <name evidence="12" type="ORF">EDS130_LOCUS39352</name>
</gene>
<feature type="binding site" evidence="9">
    <location>
        <begin position="283"/>
        <end position="286"/>
    </location>
    <ligand>
        <name>GTP</name>
        <dbReference type="ChEBI" id="CHEBI:37565"/>
    </ligand>
</feature>
<evidence type="ECO:0000256" key="8">
    <source>
        <dbReference type="ARBA" id="ARBA00056450"/>
    </source>
</evidence>